<evidence type="ECO:0000313" key="9">
    <source>
        <dbReference type="Proteomes" id="UP001085076"/>
    </source>
</evidence>
<dbReference type="SMART" id="SM00774">
    <property type="entry name" value="WRKY"/>
    <property type="match status" value="1"/>
</dbReference>
<dbReference type="Pfam" id="PF03106">
    <property type="entry name" value="WRKY"/>
    <property type="match status" value="2"/>
</dbReference>
<keyword evidence="5" id="KW-0539">Nucleus</keyword>
<dbReference type="GO" id="GO:0003700">
    <property type="term" value="F:DNA-binding transcription factor activity"/>
    <property type="evidence" value="ECO:0007669"/>
    <property type="project" value="InterPro"/>
</dbReference>
<evidence type="ECO:0000256" key="2">
    <source>
        <dbReference type="ARBA" id="ARBA00023015"/>
    </source>
</evidence>
<evidence type="ECO:0000313" key="8">
    <source>
        <dbReference type="EMBL" id="KAJ0975468.1"/>
    </source>
</evidence>
<comment type="caution">
    <text evidence="8">The sequence shown here is derived from an EMBL/GenBank/DDBJ whole genome shotgun (WGS) entry which is preliminary data.</text>
</comment>
<dbReference type="Proteomes" id="UP001085076">
    <property type="component" value="Miscellaneous, Linkage group lg04"/>
</dbReference>
<organism evidence="8 9">
    <name type="scientific">Dioscorea zingiberensis</name>
    <dbReference type="NCBI Taxonomy" id="325984"/>
    <lineage>
        <taxon>Eukaryota</taxon>
        <taxon>Viridiplantae</taxon>
        <taxon>Streptophyta</taxon>
        <taxon>Embryophyta</taxon>
        <taxon>Tracheophyta</taxon>
        <taxon>Spermatophyta</taxon>
        <taxon>Magnoliopsida</taxon>
        <taxon>Liliopsida</taxon>
        <taxon>Dioscoreales</taxon>
        <taxon>Dioscoreaceae</taxon>
        <taxon>Dioscorea</taxon>
    </lineage>
</organism>
<evidence type="ECO:0000256" key="6">
    <source>
        <dbReference type="SAM" id="MobiDB-lite"/>
    </source>
</evidence>
<evidence type="ECO:0000256" key="3">
    <source>
        <dbReference type="ARBA" id="ARBA00023125"/>
    </source>
</evidence>
<feature type="domain" description="WRKY" evidence="7">
    <location>
        <begin position="165"/>
        <end position="236"/>
    </location>
</feature>
<dbReference type="SUPFAM" id="SSF118290">
    <property type="entry name" value="WRKY DNA-binding domain"/>
    <property type="match status" value="1"/>
</dbReference>
<sequence length="362" mass="40560">MVAFPSLGVLRVEDLLGHSLTRFSFIPNSGAEICNNMDEAMERSVLDQEMAIQEITRGHKLATRLHSILPTGEPLIGDLIAEVLQALSMALSILNSSNKSIQASNEQIISETSPASFSDQGSNESSDEVKSSIPTATSGCGKKGRQERSLRTMNPWAKVTYVPHDDGHQWRKYGQKNIQKSKLSSGNEVAIIYKHVSCRSYYRCSYKDEGCQATKHVQLKDSNDPHLFLVTYYEQHTCKNNNPMINSQITQDPLLQIEPNLLRFESNGNMFFNHERPMLCSSFKASTRDSELESVDLQNITIDQTARSVQRSEECLEAMPNTKIEDISSSVCMSPPWEVMNIDYLMLTGSFGHEADEGFSNF</sequence>
<comment type="subcellular location">
    <subcellularLocation>
        <location evidence="1">Nucleus</location>
    </subcellularLocation>
</comment>
<dbReference type="EMBL" id="JAGGNH010000004">
    <property type="protein sequence ID" value="KAJ0975468.1"/>
    <property type="molecule type" value="Genomic_DNA"/>
</dbReference>
<dbReference type="InterPro" id="IPR044810">
    <property type="entry name" value="WRKY_plant"/>
</dbReference>
<dbReference type="InterPro" id="IPR003657">
    <property type="entry name" value="WRKY_dom"/>
</dbReference>
<dbReference type="AlphaFoldDB" id="A0A9D5HGJ1"/>
<evidence type="ECO:0000256" key="1">
    <source>
        <dbReference type="ARBA" id="ARBA00004123"/>
    </source>
</evidence>
<dbReference type="PANTHER" id="PTHR31282">
    <property type="entry name" value="WRKY TRANSCRIPTION FACTOR 21-RELATED"/>
    <property type="match status" value="1"/>
</dbReference>
<keyword evidence="2" id="KW-0805">Transcription regulation</keyword>
<reference evidence="8" key="1">
    <citation type="submission" date="2021-03" db="EMBL/GenBank/DDBJ databases">
        <authorList>
            <person name="Li Z."/>
            <person name="Yang C."/>
        </authorList>
    </citation>
    <scope>NUCLEOTIDE SEQUENCE</scope>
    <source>
        <strain evidence="8">Dzin_1.0</strain>
        <tissue evidence="8">Leaf</tissue>
    </source>
</reference>
<dbReference type="PROSITE" id="PS50811">
    <property type="entry name" value="WRKY"/>
    <property type="match status" value="1"/>
</dbReference>
<dbReference type="Gene3D" id="2.20.25.80">
    <property type="entry name" value="WRKY domain"/>
    <property type="match status" value="1"/>
</dbReference>
<protein>
    <recommendedName>
        <fullName evidence="7">WRKY domain-containing protein</fullName>
    </recommendedName>
</protein>
<feature type="region of interest" description="Disordered" evidence="6">
    <location>
        <begin position="111"/>
        <end position="149"/>
    </location>
</feature>
<dbReference type="GO" id="GO:0005634">
    <property type="term" value="C:nucleus"/>
    <property type="evidence" value="ECO:0007669"/>
    <property type="project" value="UniProtKB-SubCell"/>
</dbReference>
<evidence type="ECO:0000256" key="5">
    <source>
        <dbReference type="ARBA" id="ARBA00023242"/>
    </source>
</evidence>
<keyword evidence="3" id="KW-0238">DNA-binding</keyword>
<reference evidence="8" key="2">
    <citation type="journal article" date="2022" name="Hortic Res">
        <title>The genome of Dioscorea zingiberensis sheds light on the biosynthesis, origin and evolution of the medicinally important diosgenin saponins.</title>
        <authorList>
            <person name="Li Y."/>
            <person name="Tan C."/>
            <person name="Li Z."/>
            <person name="Guo J."/>
            <person name="Li S."/>
            <person name="Chen X."/>
            <person name="Wang C."/>
            <person name="Dai X."/>
            <person name="Yang H."/>
            <person name="Song W."/>
            <person name="Hou L."/>
            <person name="Xu J."/>
            <person name="Tong Z."/>
            <person name="Xu A."/>
            <person name="Yuan X."/>
            <person name="Wang W."/>
            <person name="Yang Q."/>
            <person name="Chen L."/>
            <person name="Sun Z."/>
            <person name="Wang K."/>
            <person name="Pan B."/>
            <person name="Chen J."/>
            <person name="Bao Y."/>
            <person name="Liu F."/>
            <person name="Qi X."/>
            <person name="Gang D.R."/>
            <person name="Wen J."/>
            <person name="Li J."/>
        </authorList>
    </citation>
    <scope>NUCLEOTIDE SEQUENCE</scope>
    <source>
        <strain evidence="8">Dzin_1.0</strain>
    </source>
</reference>
<keyword evidence="4" id="KW-0804">Transcription</keyword>
<dbReference type="OrthoDB" id="770297at2759"/>
<evidence type="ECO:0000256" key="4">
    <source>
        <dbReference type="ARBA" id="ARBA00023163"/>
    </source>
</evidence>
<dbReference type="InterPro" id="IPR036576">
    <property type="entry name" value="WRKY_dom_sf"/>
</dbReference>
<accession>A0A9D5HGJ1</accession>
<evidence type="ECO:0000259" key="7">
    <source>
        <dbReference type="PROSITE" id="PS50811"/>
    </source>
</evidence>
<gene>
    <name evidence="8" type="ORF">J5N97_017433</name>
</gene>
<feature type="compositionally biased region" description="Polar residues" evidence="6">
    <location>
        <begin position="111"/>
        <end position="124"/>
    </location>
</feature>
<dbReference type="GO" id="GO:0043565">
    <property type="term" value="F:sequence-specific DNA binding"/>
    <property type="evidence" value="ECO:0007669"/>
    <property type="project" value="InterPro"/>
</dbReference>
<proteinExistence type="predicted"/>
<keyword evidence="9" id="KW-1185">Reference proteome</keyword>
<name>A0A9D5HGJ1_9LILI</name>